<dbReference type="GO" id="GO:0016747">
    <property type="term" value="F:acyltransferase activity, transferring groups other than amino-acyl groups"/>
    <property type="evidence" value="ECO:0007669"/>
    <property type="project" value="InterPro"/>
</dbReference>
<keyword evidence="2" id="KW-0808">Transferase</keyword>
<keyword evidence="3" id="KW-1185">Reference proteome</keyword>
<dbReference type="PANTHER" id="PTHR43792:SF13">
    <property type="entry name" value="ACETYLTRANSFERASE"/>
    <property type="match status" value="1"/>
</dbReference>
<evidence type="ECO:0000313" key="2">
    <source>
        <dbReference type="EMBL" id="KMT59484.1"/>
    </source>
</evidence>
<dbReference type="InterPro" id="IPR000182">
    <property type="entry name" value="GNAT_dom"/>
</dbReference>
<dbReference type="InterPro" id="IPR016181">
    <property type="entry name" value="Acyl_CoA_acyltransferase"/>
</dbReference>
<comment type="caution">
    <text evidence="2">The sequence shown here is derived from an EMBL/GenBank/DDBJ whole genome shotgun (WGS) entry which is preliminary data.</text>
</comment>
<gene>
    <name evidence="2" type="ORF">X560_1423</name>
</gene>
<dbReference type="Pfam" id="PF13302">
    <property type="entry name" value="Acetyltransf_3"/>
    <property type="match status" value="1"/>
</dbReference>
<dbReference type="EMBL" id="AZHO01000019">
    <property type="protein sequence ID" value="KMT59484.1"/>
    <property type="molecule type" value="Genomic_DNA"/>
</dbReference>
<dbReference type="Gene3D" id="3.40.630.30">
    <property type="match status" value="1"/>
</dbReference>
<dbReference type="SUPFAM" id="SSF55729">
    <property type="entry name" value="Acyl-CoA N-acyltransferases (Nat)"/>
    <property type="match status" value="1"/>
</dbReference>
<organism evidence="2 3">
    <name type="scientific">Listeria fleischmannii 1991</name>
    <dbReference type="NCBI Taxonomy" id="1430899"/>
    <lineage>
        <taxon>Bacteria</taxon>
        <taxon>Bacillati</taxon>
        <taxon>Bacillota</taxon>
        <taxon>Bacilli</taxon>
        <taxon>Bacillales</taxon>
        <taxon>Listeriaceae</taxon>
        <taxon>Listeria</taxon>
    </lineage>
</organism>
<evidence type="ECO:0000313" key="3">
    <source>
        <dbReference type="Proteomes" id="UP000052258"/>
    </source>
</evidence>
<dbReference type="RefSeq" id="WP_007472450.1">
    <property type="nucleotide sequence ID" value="NZ_KQ130615.1"/>
</dbReference>
<proteinExistence type="predicted"/>
<dbReference type="CDD" id="cd04301">
    <property type="entry name" value="NAT_SF"/>
    <property type="match status" value="1"/>
</dbReference>
<dbReference type="PANTHER" id="PTHR43792">
    <property type="entry name" value="GNAT FAMILY, PUTATIVE (AFU_ORTHOLOGUE AFUA_3G00765)-RELATED-RELATED"/>
    <property type="match status" value="1"/>
</dbReference>
<dbReference type="AlphaFoldDB" id="A0A0J8GET0"/>
<reference evidence="2 3" key="1">
    <citation type="journal article" date="2015" name="Genome Biol. Evol.">
        <title>Comparative Genomics of Listeria Sensu Lato: Genus-Wide Differences in Evolutionary Dynamics and the Progressive Gain of Complex, Potentially Pathogenicity-Related Traits through Lateral Gene Transfer.</title>
        <authorList>
            <person name="Chiara M."/>
            <person name="Caruso M."/>
            <person name="D'Erchia A.M."/>
            <person name="Manzari C."/>
            <person name="Fraccalvieri R."/>
            <person name="Goffredo E."/>
            <person name="Latorre L."/>
            <person name="Miccolupo A."/>
            <person name="Padalino I."/>
            <person name="Santagada G."/>
            <person name="Chiocco D."/>
            <person name="Pesole G."/>
            <person name="Horner D.S."/>
            <person name="Parisi A."/>
        </authorList>
    </citation>
    <scope>NUCLEOTIDE SEQUENCE [LARGE SCALE GENOMIC DNA]</scope>
    <source>
        <strain evidence="2 3">1991</strain>
    </source>
</reference>
<dbReference type="PROSITE" id="PS51186">
    <property type="entry name" value="GNAT"/>
    <property type="match status" value="1"/>
</dbReference>
<dbReference type="OrthoDB" id="452315at2"/>
<protein>
    <submittedName>
        <fullName evidence="2">GNAT family acetyltransferase</fullName>
    </submittedName>
</protein>
<sequence>MKPLETKRLLLIEYTFEMIEATIKGISELEKVTGYDVSEDWPGIDFFFYLPYVLENVKNKPEMTKWTRLVVLKEEGIVIGEIGGQGNPDETGEIELGYSIVTDYQGHGYMKEALSGMIEWLLKQKKIKRIFARSFEQNTASIQVLKGTGFIYQEGHDEMQLGGKITLWELENK</sequence>
<accession>A0A0J8GET0</accession>
<dbReference type="PATRIC" id="fig|1430899.3.peg.1624"/>
<evidence type="ECO:0000259" key="1">
    <source>
        <dbReference type="PROSITE" id="PS51186"/>
    </source>
</evidence>
<name>A0A0J8GET0_9LIST</name>
<dbReference type="Proteomes" id="UP000052258">
    <property type="component" value="Unassembled WGS sequence"/>
</dbReference>
<feature type="domain" description="N-acetyltransferase" evidence="1">
    <location>
        <begin position="32"/>
        <end position="173"/>
    </location>
</feature>
<dbReference type="InterPro" id="IPR051531">
    <property type="entry name" value="N-acetyltransferase"/>
</dbReference>